<evidence type="ECO:0000256" key="8">
    <source>
        <dbReference type="HAMAP-Rule" id="MF_00997"/>
    </source>
</evidence>
<keyword evidence="1 8" id="KW-0645">Protease</keyword>
<dbReference type="Proteomes" id="UP001203338">
    <property type="component" value="Unassembled WGS sequence"/>
</dbReference>
<dbReference type="InterPro" id="IPR001915">
    <property type="entry name" value="Peptidase_M48"/>
</dbReference>
<comment type="caution">
    <text evidence="10">The sequence shown here is derived from an EMBL/GenBank/DDBJ whole genome shotgun (WGS) entry which is preliminary data.</text>
</comment>
<keyword evidence="6 8" id="KW-0862">Zinc</keyword>
<evidence type="ECO:0000313" key="10">
    <source>
        <dbReference type="EMBL" id="MCL6270248.1"/>
    </source>
</evidence>
<comment type="similarity">
    <text evidence="8">Belongs to the peptidase M48 family. BepA subfamily.</text>
</comment>
<keyword evidence="11" id="KW-1185">Reference proteome</keyword>
<dbReference type="PANTHER" id="PTHR22726:SF1">
    <property type="entry name" value="METALLOENDOPEPTIDASE OMA1, MITOCHONDRIAL"/>
    <property type="match status" value="1"/>
</dbReference>
<evidence type="ECO:0000256" key="7">
    <source>
        <dbReference type="ARBA" id="ARBA00023049"/>
    </source>
</evidence>
<evidence type="ECO:0000259" key="9">
    <source>
        <dbReference type="Pfam" id="PF01435"/>
    </source>
</evidence>
<protein>
    <recommendedName>
        <fullName evidence="8">Putative beta-barrel assembly-enhancing protease</fullName>
        <ecNumber evidence="8">3.4.-.-</ecNumber>
    </recommendedName>
</protein>
<feature type="binding site" evidence="8">
    <location>
        <position position="132"/>
    </location>
    <ligand>
        <name>Zn(2+)</name>
        <dbReference type="ChEBI" id="CHEBI:29105"/>
        <note>catalytic</note>
    </ligand>
</feature>
<keyword evidence="5 8" id="KW-0378">Hydrolase</keyword>
<gene>
    <name evidence="10" type="ORF">M3P05_09970</name>
</gene>
<feature type="domain" description="Peptidase M48" evidence="9">
    <location>
        <begin position="67"/>
        <end position="251"/>
    </location>
</feature>
<evidence type="ECO:0000256" key="5">
    <source>
        <dbReference type="ARBA" id="ARBA00022801"/>
    </source>
</evidence>
<reference evidence="10 11" key="1">
    <citation type="submission" date="2022-05" db="EMBL/GenBank/DDBJ databases">
        <authorList>
            <person name="Park J.-S."/>
        </authorList>
    </citation>
    <scope>NUCLEOTIDE SEQUENCE [LARGE SCALE GENOMIC DNA]</scope>
    <source>
        <strain evidence="10 11">2012CJ34-2</strain>
    </source>
</reference>
<dbReference type="HAMAP" id="MF_00997">
    <property type="entry name" value="Protease_BepA"/>
    <property type="match status" value="1"/>
</dbReference>
<feature type="active site" evidence="8">
    <location>
        <position position="129"/>
    </location>
</feature>
<dbReference type="Pfam" id="PF14559">
    <property type="entry name" value="TPR_19"/>
    <property type="match status" value="1"/>
</dbReference>
<organism evidence="10 11">
    <name type="scientific">Parendozoicomonas callyspongiae</name>
    <dbReference type="NCBI Taxonomy" id="2942213"/>
    <lineage>
        <taxon>Bacteria</taxon>
        <taxon>Pseudomonadati</taxon>
        <taxon>Pseudomonadota</taxon>
        <taxon>Gammaproteobacteria</taxon>
        <taxon>Oceanospirillales</taxon>
        <taxon>Endozoicomonadaceae</taxon>
        <taxon>Parendozoicomonas</taxon>
    </lineage>
</organism>
<dbReference type="Gene3D" id="3.30.2010.10">
    <property type="entry name" value="Metalloproteases ('zincins'), catalytic domain"/>
    <property type="match status" value="1"/>
</dbReference>
<sequence length="476" mass="52750" precursor="true">MNLFRSSLLSLILAASPLASSDINLPSIGDSSSGIVSTQKEKELGQVFLKMLHNRVQTNNDPELVSYVESLVYQLAESSQLTDRNLSIVLIESPQLNAFAAPGGVIGINTGLFLYARTEEEFAGVIAHELAHLSQRHYARGVETAKRQALPTMAALLGSVVLAASGAGDLGAAALSTTIAGAQSSQLAFSRDNEREADRVGILTMVRANMDPRAMAGLFERMSKLDGSNPQYEFLRTHPTSRNRVADTRSRAEQYPARKRRDQTNYQLMRNRAFLSLSSSTDQARIRFKEEVETGHSSSLTASKYGYAQVLLDSQDAKSAAPYAKELLKQAPNNIYYRILNSRIEFENGSRDQAIKSLQELLSDNPGNYPAIMTQADLLFKDKQFRKATNILKAESKKRPQDPYIWYQLAEISGLAGDIATVHTSRAEHFFLVGQMDKSILQLQYATELPGLPFSQKAAIRQRIEEVKHFKKAMQL</sequence>
<dbReference type="EC" id="3.4.-.-" evidence="8"/>
<feature type="binding site" evidence="8">
    <location>
        <position position="194"/>
    </location>
    <ligand>
        <name>Zn(2+)</name>
        <dbReference type="ChEBI" id="CHEBI:29105"/>
        <note>catalytic</note>
    </ligand>
</feature>
<keyword evidence="2 8" id="KW-0479">Metal-binding</keyword>
<proteinExistence type="inferred from homology"/>
<dbReference type="Gene3D" id="1.25.40.10">
    <property type="entry name" value="Tetratricopeptide repeat domain"/>
    <property type="match status" value="1"/>
</dbReference>
<dbReference type="InterPro" id="IPR030873">
    <property type="entry name" value="Protease_BepA"/>
</dbReference>
<dbReference type="Pfam" id="PF01435">
    <property type="entry name" value="Peptidase_M48"/>
    <property type="match status" value="1"/>
</dbReference>
<keyword evidence="3 8" id="KW-0732">Signal</keyword>
<comment type="cofactor">
    <cofactor evidence="8">
        <name>Zn(2+)</name>
        <dbReference type="ChEBI" id="CHEBI:29105"/>
    </cofactor>
    <text evidence="8">Binds 1 zinc ion per subunit.</text>
</comment>
<comment type="subcellular location">
    <subcellularLocation>
        <location evidence="8">Periplasm</location>
    </subcellularLocation>
</comment>
<dbReference type="PANTHER" id="PTHR22726">
    <property type="entry name" value="METALLOENDOPEPTIDASE OMA1"/>
    <property type="match status" value="1"/>
</dbReference>
<evidence type="ECO:0000256" key="2">
    <source>
        <dbReference type="ARBA" id="ARBA00022723"/>
    </source>
</evidence>
<dbReference type="GO" id="GO:0008237">
    <property type="term" value="F:metallopeptidase activity"/>
    <property type="evidence" value="ECO:0007669"/>
    <property type="project" value="UniProtKB-KW"/>
</dbReference>
<evidence type="ECO:0000256" key="4">
    <source>
        <dbReference type="ARBA" id="ARBA00022764"/>
    </source>
</evidence>
<feature type="active site" description="Proton donor" evidence="8">
    <location>
        <position position="198"/>
    </location>
</feature>
<comment type="function">
    <text evidence="8">Functions as both a chaperone and a metalloprotease. Maintains the integrity of the outer membrane by promoting either the assembly or the elimination of outer membrane proteins, depending on their folding state.</text>
</comment>
<evidence type="ECO:0000256" key="6">
    <source>
        <dbReference type="ARBA" id="ARBA00022833"/>
    </source>
</evidence>
<keyword evidence="7 8" id="KW-0482">Metalloprotease</keyword>
<evidence type="ECO:0000256" key="1">
    <source>
        <dbReference type="ARBA" id="ARBA00022670"/>
    </source>
</evidence>
<dbReference type="InterPro" id="IPR051156">
    <property type="entry name" value="Mito/Outer_Membr_Metalloprot"/>
</dbReference>
<accession>A0ABT0PFY6</accession>
<name>A0ABT0PFY6_9GAMM</name>
<feature type="signal peptide" evidence="8">
    <location>
        <begin position="1"/>
        <end position="21"/>
    </location>
</feature>
<evidence type="ECO:0000256" key="3">
    <source>
        <dbReference type="ARBA" id="ARBA00022729"/>
    </source>
</evidence>
<dbReference type="SUPFAM" id="SSF48452">
    <property type="entry name" value="TPR-like"/>
    <property type="match status" value="1"/>
</dbReference>
<feature type="chain" id="PRO_5044910479" description="Putative beta-barrel assembly-enhancing protease" evidence="8">
    <location>
        <begin position="22"/>
        <end position="476"/>
    </location>
</feature>
<feature type="binding site" evidence="8">
    <location>
        <position position="128"/>
    </location>
    <ligand>
        <name>Zn(2+)</name>
        <dbReference type="ChEBI" id="CHEBI:29105"/>
        <note>catalytic</note>
    </ligand>
</feature>
<dbReference type="RefSeq" id="WP_249699420.1">
    <property type="nucleotide sequence ID" value="NZ_JAMFLX010000011.1"/>
</dbReference>
<dbReference type="CDD" id="cd07324">
    <property type="entry name" value="M48C_Oma1-like"/>
    <property type="match status" value="1"/>
</dbReference>
<dbReference type="InterPro" id="IPR011990">
    <property type="entry name" value="TPR-like_helical_dom_sf"/>
</dbReference>
<evidence type="ECO:0000313" key="11">
    <source>
        <dbReference type="Proteomes" id="UP001203338"/>
    </source>
</evidence>
<dbReference type="EMBL" id="JAMFLX010000011">
    <property type="protein sequence ID" value="MCL6270248.1"/>
    <property type="molecule type" value="Genomic_DNA"/>
</dbReference>
<keyword evidence="4 8" id="KW-0574">Periplasm</keyword>